<organism evidence="3 4">
    <name type="scientific">Rhodovastum atsumiense</name>
    <dbReference type="NCBI Taxonomy" id="504468"/>
    <lineage>
        <taxon>Bacteria</taxon>
        <taxon>Pseudomonadati</taxon>
        <taxon>Pseudomonadota</taxon>
        <taxon>Alphaproteobacteria</taxon>
        <taxon>Acetobacterales</taxon>
        <taxon>Acetobacteraceae</taxon>
        <taxon>Rhodovastum</taxon>
    </lineage>
</organism>
<dbReference type="OrthoDB" id="7268862at2"/>
<feature type="signal peptide" evidence="2">
    <location>
        <begin position="1"/>
        <end position="21"/>
    </location>
</feature>
<name>A0A5M6IY92_9PROT</name>
<dbReference type="RefSeq" id="WP_150040157.1">
    <property type="nucleotide sequence ID" value="NZ_OW485601.1"/>
</dbReference>
<comment type="caution">
    <text evidence="3">The sequence shown here is derived from an EMBL/GenBank/DDBJ whole genome shotgun (WGS) entry which is preliminary data.</text>
</comment>
<dbReference type="EMBL" id="VWPK01000009">
    <property type="protein sequence ID" value="KAA5612929.1"/>
    <property type="molecule type" value="Genomic_DNA"/>
</dbReference>
<sequence>MPVCTRLVLILTCLASGCLVASRPARTEDGPPPRRLTRDVAVTYRSSVGGGLGDGEILTRACYAAATGRERFESGGVVRIVDPRAKRAWFFVVTPGDPAAGVVTMSRMGEEDGSLPDLALQPDLQVIRDGEDHVAGLPCSLWRIRDRNEPEEAARTVCVSVDGLVLRSRMTLDGDLHWQEAIRVEYGPLDPAQFEPPPGWPVQEEEKATPGR</sequence>
<accession>A0A5M6IY92</accession>
<feature type="region of interest" description="Disordered" evidence="1">
    <location>
        <begin position="189"/>
        <end position="212"/>
    </location>
</feature>
<evidence type="ECO:0000256" key="2">
    <source>
        <dbReference type="SAM" id="SignalP"/>
    </source>
</evidence>
<protein>
    <recommendedName>
        <fullName evidence="5">DUF4412 domain-containing protein</fullName>
    </recommendedName>
</protein>
<dbReference type="Proteomes" id="UP000325255">
    <property type="component" value="Unassembled WGS sequence"/>
</dbReference>
<proteinExistence type="predicted"/>
<dbReference type="AlphaFoldDB" id="A0A5M6IY92"/>
<keyword evidence="2" id="KW-0732">Signal</keyword>
<feature type="chain" id="PRO_5024460292" description="DUF4412 domain-containing protein" evidence="2">
    <location>
        <begin position="22"/>
        <end position="212"/>
    </location>
</feature>
<gene>
    <name evidence="3" type="ORF">F1189_07795</name>
</gene>
<keyword evidence="4" id="KW-1185">Reference proteome</keyword>
<evidence type="ECO:0000313" key="3">
    <source>
        <dbReference type="EMBL" id="KAA5612929.1"/>
    </source>
</evidence>
<reference evidence="3 4" key="1">
    <citation type="submission" date="2019-09" db="EMBL/GenBank/DDBJ databases">
        <title>Genome sequence of Rhodovastum atsumiense, a diverse member of the Acetobacteraceae family of non-sulfur purple photosynthetic bacteria.</title>
        <authorList>
            <person name="Meyer T."/>
            <person name="Kyndt J."/>
        </authorList>
    </citation>
    <scope>NUCLEOTIDE SEQUENCE [LARGE SCALE GENOMIC DNA]</scope>
    <source>
        <strain evidence="3 4">DSM 21279</strain>
    </source>
</reference>
<dbReference type="PROSITE" id="PS51257">
    <property type="entry name" value="PROKAR_LIPOPROTEIN"/>
    <property type="match status" value="1"/>
</dbReference>
<evidence type="ECO:0000313" key="4">
    <source>
        <dbReference type="Proteomes" id="UP000325255"/>
    </source>
</evidence>
<evidence type="ECO:0000256" key="1">
    <source>
        <dbReference type="SAM" id="MobiDB-lite"/>
    </source>
</evidence>
<evidence type="ECO:0008006" key="5">
    <source>
        <dbReference type="Google" id="ProtNLM"/>
    </source>
</evidence>